<name>A0ABS9SQQ7_9BACT</name>
<evidence type="ECO:0000313" key="2">
    <source>
        <dbReference type="Proteomes" id="UP001202248"/>
    </source>
</evidence>
<reference evidence="1 2" key="1">
    <citation type="submission" date="2022-02" db="EMBL/GenBank/DDBJ databases">
        <authorList>
            <person name="Min J."/>
        </authorList>
    </citation>
    <scope>NUCLEOTIDE SEQUENCE [LARGE SCALE GENOMIC DNA]</scope>
    <source>
        <strain evidence="1 2">GR10-1</strain>
    </source>
</reference>
<organism evidence="1 2">
    <name type="scientific">Niabella ginsengisoli</name>
    <dbReference type="NCBI Taxonomy" id="522298"/>
    <lineage>
        <taxon>Bacteria</taxon>
        <taxon>Pseudomonadati</taxon>
        <taxon>Bacteroidota</taxon>
        <taxon>Chitinophagia</taxon>
        <taxon>Chitinophagales</taxon>
        <taxon>Chitinophagaceae</taxon>
        <taxon>Niabella</taxon>
    </lineage>
</organism>
<comment type="caution">
    <text evidence="1">The sequence shown here is derived from an EMBL/GenBank/DDBJ whole genome shotgun (WGS) entry which is preliminary data.</text>
</comment>
<gene>
    <name evidence="1" type="ORF">MKP09_23660</name>
</gene>
<protein>
    <recommendedName>
        <fullName evidence="3">DUF4390 domain-containing protein</fullName>
    </recommendedName>
</protein>
<proteinExistence type="predicted"/>
<keyword evidence="2" id="KW-1185">Reference proteome</keyword>
<accession>A0ABS9SQQ7</accession>
<dbReference type="Proteomes" id="UP001202248">
    <property type="component" value="Unassembled WGS sequence"/>
</dbReference>
<sequence>MLVSVVAGQSDFENTVKEYYRVNPFQGTFSTFIDVLTKDSALLNKQILKQTDSTGYYVRGEYEVFNPFSVNANKVDMIFYESSLKARNDFHLFNFYTYQLTSYFPDTELTRKAIKKDYKKLARKFKRDLYYTDIKSLKGYNNIEDGEISTYNNYNTSQLAPVVISWQTLSASKQLGLTIIVRIRQLNNYAVPVNNM</sequence>
<evidence type="ECO:0008006" key="3">
    <source>
        <dbReference type="Google" id="ProtNLM"/>
    </source>
</evidence>
<dbReference type="EMBL" id="JAKWBL010000004">
    <property type="protein sequence ID" value="MCH5600697.1"/>
    <property type="molecule type" value="Genomic_DNA"/>
</dbReference>
<dbReference type="RefSeq" id="WP_240833062.1">
    <property type="nucleotide sequence ID" value="NZ_JAKWBL010000004.1"/>
</dbReference>
<evidence type="ECO:0000313" key="1">
    <source>
        <dbReference type="EMBL" id="MCH5600697.1"/>
    </source>
</evidence>